<dbReference type="InterPro" id="IPR050480">
    <property type="entry name" value="CysZ-like"/>
</dbReference>
<evidence type="ECO:0000256" key="7">
    <source>
        <dbReference type="ARBA" id="ARBA00022989"/>
    </source>
</evidence>
<feature type="compositionally biased region" description="Gly residues" evidence="10">
    <location>
        <begin position="260"/>
        <end position="276"/>
    </location>
</feature>
<evidence type="ECO:0000256" key="8">
    <source>
        <dbReference type="ARBA" id="ARBA00023032"/>
    </source>
</evidence>
<keyword evidence="13" id="KW-1185">Reference proteome</keyword>
<evidence type="ECO:0000313" key="12">
    <source>
        <dbReference type="EMBL" id="QKW49700.1"/>
    </source>
</evidence>
<reference evidence="12 13" key="1">
    <citation type="submission" date="2020-06" db="EMBL/GenBank/DDBJ databases">
        <title>Genome mining for natural products.</title>
        <authorList>
            <person name="Zhang B."/>
            <person name="Shi J."/>
            <person name="Ge H."/>
        </authorList>
    </citation>
    <scope>NUCLEOTIDE SEQUENCE [LARGE SCALE GENOMIC DNA]</scope>
    <source>
        <strain evidence="12 13">NA00687</strain>
    </source>
</reference>
<comment type="subcellular location">
    <subcellularLocation>
        <location evidence="1">Membrane</location>
        <topology evidence="1">Multi-pass membrane protein</topology>
    </subcellularLocation>
</comment>
<sequence length="284" mass="29644">MRDLAAGLGYLMKGQRWVARHPRSWGLGMVPALITLVGYVAALIALGWWTDDVIAWLTPFADDWGTPWLGLFRGALAVLFFGGCLLLALITFTAVTLLVGQPFYESLSERVDLAIDGHVPSSGLPLWRELLISARESTAVLVRVALWGTVLFASGFLPVIGQTAIPAIGFCVSGFFLTEELAAVALARRRVPLAERLRLLRSRKLLVLGFGVPLTLLFLVPLAAVIVMPGAVAGATLLARDLLGEPTSEDGPAPGEATAGTGGAGTGGTGAGAPHGPGGPTPYG</sequence>
<feature type="transmembrane region" description="Helical" evidence="11">
    <location>
        <begin position="140"/>
        <end position="161"/>
    </location>
</feature>
<dbReference type="GO" id="GO:0019344">
    <property type="term" value="P:cysteine biosynthetic process"/>
    <property type="evidence" value="ECO:0007669"/>
    <property type="project" value="TreeGrafter"/>
</dbReference>
<evidence type="ECO:0000256" key="4">
    <source>
        <dbReference type="ARBA" id="ARBA00022519"/>
    </source>
</evidence>
<dbReference type="GO" id="GO:0005886">
    <property type="term" value="C:plasma membrane"/>
    <property type="evidence" value="ECO:0007669"/>
    <property type="project" value="TreeGrafter"/>
</dbReference>
<proteinExistence type="predicted"/>
<accession>A0A7H8N5G0</accession>
<gene>
    <name evidence="12" type="ORF">HUT08_09200</name>
</gene>
<feature type="region of interest" description="Disordered" evidence="10">
    <location>
        <begin position="245"/>
        <end position="284"/>
    </location>
</feature>
<dbReference type="Proteomes" id="UP000509303">
    <property type="component" value="Chromosome"/>
</dbReference>
<evidence type="ECO:0000256" key="10">
    <source>
        <dbReference type="SAM" id="MobiDB-lite"/>
    </source>
</evidence>
<dbReference type="GO" id="GO:0000103">
    <property type="term" value="P:sulfate assimilation"/>
    <property type="evidence" value="ECO:0007669"/>
    <property type="project" value="TreeGrafter"/>
</dbReference>
<dbReference type="EMBL" id="CP054929">
    <property type="protein sequence ID" value="QKW49700.1"/>
    <property type="molecule type" value="Genomic_DNA"/>
</dbReference>
<keyword evidence="7 11" id="KW-1133">Transmembrane helix</keyword>
<evidence type="ECO:0000313" key="13">
    <source>
        <dbReference type="Proteomes" id="UP000509303"/>
    </source>
</evidence>
<dbReference type="AlphaFoldDB" id="A0A7H8N5G0"/>
<feature type="transmembrane region" description="Helical" evidence="11">
    <location>
        <begin position="25"/>
        <end position="50"/>
    </location>
</feature>
<evidence type="ECO:0000256" key="2">
    <source>
        <dbReference type="ARBA" id="ARBA00022448"/>
    </source>
</evidence>
<keyword evidence="3" id="KW-1003">Cell membrane</keyword>
<organism evidence="12 13">
    <name type="scientific">Streptomyces buecherae</name>
    <dbReference type="NCBI Taxonomy" id="2763006"/>
    <lineage>
        <taxon>Bacteria</taxon>
        <taxon>Bacillati</taxon>
        <taxon>Actinomycetota</taxon>
        <taxon>Actinomycetes</taxon>
        <taxon>Kitasatosporales</taxon>
        <taxon>Streptomycetaceae</taxon>
        <taxon>Streptomyces</taxon>
    </lineage>
</organism>
<evidence type="ECO:0000256" key="5">
    <source>
        <dbReference type="ARBA" id="ARBA00022605"/>
    </source>
</evidence>
<evidence type="ECO:0000256" key="9">
    <source>
        <dbReference type="ARBA" id="ARBA00023136"/>
    </source>
</evidence>
<name>A0A7H8N5G0_9ACTN</name>
<keyword evidence="4" id="KW-0997">Cell inner membrane</keyword>
<evidence type="ECO:0000256" key="11">
    <source>
        <dbReference type="SAM" id="Phobius"/>
    </source>
</evidence>
<evidence type="ECO:0000256" key="6">
    <source>
        <dbReference type="ARBA" id="ARBA00022692"/>
    </source>
</evidence>
<keyword evidence="5" id="KW-0028">Amino-acid biosynthesis</keyword>
<dbReference type="Pfam" id="PF07264">
    <property type="entry name" value="EI24"/>
    <property type="match status" value="1"/>
</dbReference>
<dbReference type="PANTHER" id="PTHR37468:SF1">
    <property type="entry name" value="SULFATE TRANSPORTER CYSZ"/>
    <property type="match status" value="1"/>
</dbReference>
<dbReference type="PANTHER" id="PTHR37468">
    <property type="entry name" value="SULFATE TRANSPORTER CYSZ"/>
    <property type="match status" value="1"/>
</dbReference>
<evidence type="ECO:0000256" key="3">
    <source>
        <dbReference type="ARBA" id="ARBA00022475"/>
    </source>
</evidence>
<evidence type="ECO:0000256" key="1">
    <source>
        <dbReference type="ARBA" id="ARBA00004141"/>
    </source>
</evidence>
<keyword evidence="6 11" id="KW-0812">Transmembrane</keyword>
<keyword evidence="2" id="KW-0813">Transport</keyword>
<feature type="transmembrane region" description="Helical" evidence="11">
    <location>
        <begin position="206"/>
        <end position="228"/>
    </location>
</feature>
<feature type="transmembrane region" description="Helical" evidence="11">
    <location>
        <begin position="167"/>
        <end position="186"/>
    </location>
</feature>
<dbReference type="InterPro" id="IPR059112">
    <property type="entry name" value="CysZ/EI24"/>
</dbReference>
<dbReference type="GO" id="GO:0009675">
    <property type="term" value="F:high-affinity sulfate:proton symporter activity"/>
    <property type="evidence" value="ECO:0007669"/>
    <property type="project" value="TreeGrafter"/>
</dbReference>
<keyword evidence="8" id="KW-0764">Sulfate transport</keyword>
<protein>
    <submittedName>
        <fullName evidence="12">EI24 domain-containing protein</fullName>
    </submittedName>
</protein>
<keyword evidence="9 11" id="KW-0472">Membrane</keyword>
<feature type="transmembrane region" description="Helical" evidence="11">
    <location>
        <begin position="70"/>
        <end position="100"/>
    </location>
</feature>
<dbReference type="RefSeq" id="WP_176161434.1">
    <property type="nucleotide sequence ID" value="NZ_CP054929.1"/>
</dbReference>